<dbReference type="NCBIfam" id="TIGR01084">
    <property type="entry name" value="mutY"/>
    <property type="match status" value="1"/>
</dbReference>
<comment type="similarity">
    <text evidence="3 14">Belongs to the Nth/MutY family.</text>
</comment>
<dbReference type="InterPro" id="IPR023170">
    <property type="entry name" value="HhH_base_excis_C"/>
</dbReference>
<keyword evidence="11" id="KW-0411">Iron-sulfur</keyword>
<dbReference type="SUPFAM" id="SSF48150">
    <property type="entry name" value="DNA-glycosylase"/>
    <property type="match status" value="1"/>
</dbReference>
<sequence>MLAGLQVGRPCAAISALILKRMPEPVSDTLLPFAQRLLAWYERDGRKHLPWQQDKTPYRVWVSEIMLQQTQVATVIPYYERFMARFPSVMALADAPLDEVLHLWTGLGYYARARNLHQAACQIRDEHGGIFPTELEQVMALPGIGRSTAGAILSLSLGQRHPILDGNVKRVLTRYLALAGWPGEKAVEQQLWQWADRLTPAQGVAQYNQAMMDLGASLCSRSKPQCQACPQADDCQGLAAGRPEDYPTPKPKKTKLPVRQVCLLILQQGHDIYLAQRPASGLWGGLYSFPECADEAEAQAWLNRHGAGECSLTPLAPFRHTFSHFHLEIQPLLARLARPLALQVAEGDLEGADHLWYNLKQPASVGLSAATVKLLAYPELTLKRGAP</sequence>
<dbReference type="PANTHER" id="PTHR42944">
    <property type="entry name" value="ADENINE DNA GLYCOSYLASE"/>
    <property type="match status" value="1"/>
</dbReference>
<evidence type="ECO:0000256" key="8">
    <source>
        <dbReference type="ARBA" id="ARBA00022763"/>
    </source>
</evidence>
<evidence type="ECO:0000313" key="17">
    <source>
        <dbReference type="Proteomes" id="UP001501321"/>
    </source>
</evidence>
<reference evidence="17" key="1">
    <citation type="journal article" date="2019" name="Int. J. Syst. Evol. Microbiol.">
        <title>The Global Catalogue of Microorganisms (GCM) 10K type strain sequencing project: providing services to taxonomists for standard genome sequencing and annotation.</title>
        <authorList>
            <consortium name="The Broad Institute Genomics Platform"/>
            <consortium name="The Broad Institute Genome Sequencing Center for Infectious Disease"/>
            <person name="Wu L."/>
            <person name="Ma J."/>
        </authorList>
    </citation>
    <scope>NUCLEOTIDE SEQUENCE [LARGE SCALE GENOMIC DNA]</scope>
    <source>
        <strain evidence="17">JCM 32226</strain>
    </source>
</reference>
<organism evidence="16 17">
    <name type="scientific">Pseudaeromonas paramecii</name>
    <dbReference type="NCBI Taxonomy" id="2138166"/>
    <lineage>
        <taxon>Bacteria</taxon>
        <taxon>Pseudomonadati</taxon>
        <taxon>Pseudomonadota</taxon>
        <taxon>Gammaproteobacteria</taxon>
        <taxon>Aeromonadales</taxon>
        <taxon>Aeromonadaceae</taxon>
        <taxon>Pseudaeromonas</taxon>
    </lineage>
</organism>
<comment type="caution">
    <text evidence="16">The sequence shown here is derived from an EMBL/GenBank/DDBJ whole genome shotgun (WGS) entry which is preliminary data.</text>
</comment>
<dbReference type="InterPro" id="IPR011257">
    <property type="entry name" value="DNA_glycosylase"/>
</dbReference>
<keyword evidence="8 14" id="KW-0227">DNA damage</keyword>
<accession>A0ABP8QH77</accession>
<evidence type="ECO:0000313" key="16">
    <source>
        <dbReference type="EMBL" id="GAA4503361.1"/>
    </source>
</evidence>
<dbReference type="InterPro" id="IPR015797">
    <property type="entry name" value="NUDIX_hydrolase-like_dom_sf"/>
</dbReference>
<dbReference type="SMART" id="SM00478">
    <property type="entry name" value="ENDO3c"/>
    <property type="match status" value="1"/>
</dbReference>
<dbReference type="CDD" id="cd00056">
    <property type="entry name" value="ENDO3c"/>
    <property type="match status" value="1"/>
</dbReference>
<evidence type="ECO:0000256" key="3">
    <source>
        <dbReference type="ARBA" id="ARBA00008343"/>
    </source>
</evidence>
<dbReference type="Pfam" id="PF14815">
    <property type="entry name" value="NUDIX_4"/>
    <property type="match status" value="1"/>
</dbReference>
<dbReference type="NCBIfam" id="NF008132">
    <property type="entry name" value="PRK10880.1"/>
    <property type="match status" value="1"/>
</dbReference>
<comment type="catalytic activity">
    <reaction evidence="1 14">
        <text>Hydrolyzes free adenine bases from 7,8-dihydro-8-oxoguanine:adenine mismatched double-stranded DNA, leaving an apurinic site.</text>
        <dbReference type="EC" id="3.2.2.31"/>
    </reaction>
</comment>
<evidence type="ECO:0000256" key="7">
    <source>
        <dbReference type="ARBA" id="ARBA00022723"/>
    </source>
</evidence>
<dbReference type="InterPro" id="IPR003265">
    <property type="entry name" value="HhH-GPD_domain"/>
</dbReference>
<dbReference type="SUPFAM" id="SSF55811">
    <property type="entry name" value="Nudix"/>
    <property type="match status" value="1"/>
</dbReference>
<evidence type="ECO:0000256" key="10">
    <source>
        <dbReference type="ARBA" id="ARBA00023004"/>
    </source>
</evidence>
<dbReference type="PANTHER" id="PTHR42944:SF1">
    <property type="entry name" value="ADENINE DNA GLYCOSYLASE"/>
    <property type="match status" value="1"/>
</dbReference>
<dbReference type="InterPro" id="IPR029119">
    <property type="entry name" value="MutY_C"/>
</dbReference>
<keyword evidence="12" id="KW-0234">DNA repair</keyword>
<proteinExistence type="inferred from homology"/>
<dbReference type="Gene3D" id="1.10.340.30">
    <property type="entry name" value="Hypothetical protein, domain 2"/>
    <property type="match status" value="1"/>
</dbReference>
<evidence type="ECO:0000256" key="5">
    <source>
        <dbReference type="ARBA" id="ARBA00022023"/>
    </source>
</evidence>
<evidence type="ECO:0000259" key="15">
    <source>
        <dbReference type="SMART" id="SM00478"/>
    </source>
</evidence>
<keyword evidence="17" id="KW-1185">Reference proteome</keyword>
<evidence type="ECO:0000256" key="6">
    <source>
        <dbReference type="ARBA" id="ARBA00022485"/>
    </source>
</evidence>
<dbReference type="Proteomes" id="UP001501321">
    <property type="component" value="Unassembled WGS sequence"/>
</dbReference>
<gene>
    <name evidence="16" type="primary">mutY</name>
    <name evidence="16" type="ORF">GCM10023095_29490</name>
</gene>
<feature type="domain" description="HhH-GPD" evidence="15">
    <location>
        <begin position="66"/>
        <end position="217"/>
    </location>
</feature>
<dbReference type="Pfam" id="PF00633">
    <property type="entry name" value="HHH"/>
    <property type="match status" value="1"/>
</dbReference>
<evidence type="ECO:0000256" key="4">
    <source>
        <dbReference type="ARBA" id="ARBA00012045"/>
    </source>
</evidence>
<evidence type="ECO:0000256" key="12">
    <source>
        <dbReference type="ARBA" id="ARBA00023204"/>
    </source>
</evidence>
<protein>
    <recommendedName>
        <fullName evidence="5 14">Adenine DNA glycosylase</fullName>
        <ecNumber evidence="4 14">3.2.2.31</ecNumber>
    </recommendedName>
</protein>
<keyword evidence="9" id="KW-0378">Hydrolase</keyword>
<dbReference type="PROSITE" id="PS01155">
    <property type="entry name" value="ENDONUCLEASE_III_2"/>
    <property type="match status" value="1"/>
</dbReference>
<evidence type="ECO:0000256" key="1">
    <source>
        <dbReference type="ARBA" id="ARBA00000843"/>
    </source>
</evidence>
<evidence type="ECO:0000256" key="14">
    <source>
        <dbReference type="RuleBase" id="RU365096"/>
    </source>
</evidence>
<evidence type="ECO:0000256" key="9">
    <source>
        <dbReference type="ARBA" id="ARBA00022801"/>
    </source>
</evidence>
<dbReference type="Gene3D" id="3.90.79.10">
    <property type="entry name" value="Nucleoside Triphosphate Pyrophosphohydrolase"/>
    <property type="match status" value="1"/>
</dbReference>
<keyword evidence="10 14" id="KW-0408">Iron</keyword>
<dbReference type="Gene3D" id="1.10.1670.10">
    <property type="entry name" value="Helix-hairpin-Helix base-excision DNA repair enzymes (C-terminal)"/>
    <property type="match status" value="1"/>
</dbReference>
<evidence type="ECO:0000256" key="13">
    <source>
        <dbReference type="ARBA" id="ARBA00023295"/>
    </source>
</evidence>
<keyword evidence="6" id="KW-0004">4Fe-4S</keyword>
<dbReference type="InterPro" id="IPR000445">
    <property type="entry name" value="HhH_motif"/>
</dbReference>
<keyword evidence="13 14" id="KW-0326">Glycosidase</keyword>
<dbReference type="Pfam" id="PF00730">
    <property type="entry name" value="HhH-GPD"/>
    <property type="match status" value="1"/>
</dbReference>
<dbReference type="InterPro" id="IPR005760">
    <property type="entry name" value="A/G_AdeGlyc_MutY"/>
</dbReference>
<comment type="cofactor">
    <cofactor evidence="14">
        <name>[4Fe-4S] cluster</name>
        <dbReference type="ChEBI" id="CHEBI:49883"/>
    </cofactor>
    <text evidence="14">Binds 1 [4Fe-4S] cluster.</text>
</comment>
<name>A0ABP8QH77_9GAMM</name>
<evidence type="ECO:0000256" key="2">
    <source>
        <dbReference type="ARBA" id="ARBA00002933"/>
    </source>
</evidence>
<dbReference type="InterPro" id="IPR004036">
    <property type="entry name" value="Endonuclease-III-like_CS2"/>
</dbReference>
<keyword evidence="7" id="KW-0479">Metal-binding</keyword>
<dbReference type="InterPro" id="IPR044298">
    <property type="entry name" value="MIG/MutY"/>
</dbReference>
<dbReference type="CDD" id="cd03431">
    <property type="entry name" value="NUDIX_DNA_Glycosylase_C-MutY"/>
    <property type="match status" value="1"/>
</dbReference>
<dbReference type="EMBL" id="BAABFC010000024">
    <property type="protein sequence ID" value="GAA4503361.1"/>
    <property type="molecule type" value="Genomic_DNA"/>
</dbReference>
<evidence type="ECO:0000256" key="11">
    <source>
        <dbReference type="ARBA" id="ARBA00023014"/>
    </source>
</evidence>
<comment type="function">
    <text evidence="2">Adenine glycosylase active on G-A mispairs. MutY also corrects error-prone DNA synthesis past GO lesions which are due to the oxidatively damaged form of guanine: 7,8-dihydro-8-oxoguanine (8-oxo-dGTP).</text>
</comment>
<dbReference type="EC" id="3.2.2.31" evidence="4 14"/>